<dbReference type="eggNOG" id="KOG1812">
    <property type="taxonomic scope" value="Eukaryota"/>
</dbReference>
<dbReference type="InterPro" id="IPR002867">
    <property type="entry name" value="IBR_dom"/>
</dbReference>
<dbReference type="UniPathway" id="UPA00143"/>
<protein>
    <recommendedName>
        <fullName evidence="7">IBR domain-containing protein</fullName>
    </recommendedName>
</protein>
<evidence type="ECO:0000256" key="4">
    <source>
        <dbReference type="ARBA" id="ARBA00022771"/>
    </source>
</evidence>
<feature type="domain" description="IBR" evidence="7">
    <location>
        <begin position="87"/>
        <end position="149"/>
    </location>
</feature>
<evidence type="ECO:0000256" key="1">
    <source>
        <dbReference type="ARBA" id="ARBA00001947"/>
    </source>
</evidence>
<dbReference type="STRING" id="81972.D7LM81"/>
<reference evidence="9" key="1">
    <citation type="journal article" date="2011" name="Nat. Genet.">
        <title>The Arabidopsis lyrata genome sequence and the basis of rapid genome size change.</title>
        <authorList>
            <person name="Hu T.T."/>
            <person name="Pattyn P."/>
            <person name="Bakker E.G."/>
            <person name="Cao J."/>
            <person name="Cheng J.-F."/>
            <person name="Clark R.M."/>
            <person name="Fahlgren N."/>
            <person name="Fawcett J.A."/>
            <person name="Grimwood J."/>
            <person name="Gundlach H."/>
            <person name="Haberer G."/>
            <person name="Hollister J.D."/>
            <person name="Ossowski S."/>
            <person name="Ottilar R.P."/>
            <person name="Salamov A.A."/>
            <person name="Schneeberger K."/>
            <person name="Spannagl M."/>
            <person name="Wang X."/>
            <person name="Yang L."/>
            <person name="Nasrallah M.E."/>
            <person name="Bergelson J."/>
            <person name="Carrington J.C."/>
            <person name="Gaut B.S."/>
            <person name="Schmutz J."/>
            <person name="Mayer K.F.X."/>
            <person name="Van de Peer Y."/>
            <person name="Grigoriev I.V."/>
            <person name="Nordborg M."/>
            <person name="Weigel D."/>
            <person name="Guo Y.-L."/>
        </authorList>
    </citation>
    <scope>NUCLEOTIDE SEQUENCE [LARGE SCALE GENOMIC DNA]</scope>
    <source>
        <strain evidence="9">cv. MN47</strain>
    </source>
</reference>
<dbReference type="CDD" id="cd22582">
    <property type="entry name" value="BRcat_RBR_unk"/>
    <property type="match status" value="1"/>
</dbReference>
<gene>
    <name evidence="8" type="ORF">ARALYDRAFT_323077</name>
</gene>
<name>D7LM81_ARALL</name>
<evidence type="ECO:0000313" key="8">
    <source>
        <dbReference type="EMBL" id="EFH51859.1"/>
    </source>
</evidence>
<accession>D7LM81</accession>
<keyword evidence="5" id="KW-0833">Ubl conjugation pathway</keyword>
<evidence type="ECO:0000256" key="5">
    <source>
        <dbReference type="ARBA" id="ARBA00022786"/>
    </source>
</evidence>
<dbReference type="EMBL" id="GL348717">
    <property type="protein sequence ID" value="EFH51859.1"/>
    <property type="molecule type" value="Genomic_DNA"/>
</dbReference>
<dbReference type="GO" id="GO:0004842">
    <property type="term" value="F:ubiquitin-protein transferase activity"/>
    <property type="evidence" value="ECO:0007669"/>
    <property type="project" value="InterPro"/>
</dbReference>
<dbReference type="GO" id="GO:0016567">
    <property type="term" value="P:protein ubiquitination"/>
    <property type="evidence" value="ECO:0007669"/>
    <property type="project" value="UniProtKB-UniPathway"/>
</dbReference>
<keyword evidence="4" id="KW-0863">Zinc-finger</keyword>
<evidence type="ECO:0000313" key="9">
    <source>
        <dbReference type="Proteomes" id="UP000008694"/>
    </source>
</evidence>
<dbReference type="Gramene" id="fgenesh1_pm.C_scaffold_5000621">
    <property type="protein sequence ID" value="fgenesh1_pm.C_scaffold_5000621"/>
    <property type="gene ID" value="fgenesh1_pm.C_scaffold_5000621"/>
</dbReference>
<comment type="pathway">
    <text evidence="2">Protein modification; protein ubiquitination.</text>
</comment>
<evidence type="ECO:0000259" key="7">
    <source>
        <dbReference type="SMART" id="SM00647"/>
    </source>
</evidence>
<dbReference type="SMART" id="SM00647">
    <property type="entry name" value="IBR"/>
    <property type="match status" value="1"/>
</dbReference>
<dbReference type="SUPFAM" id="SSF57850">
    <property type="entry name" value="RING/U-box"/>
    <property type="match status" value="1"/>
</dbReference>
<keyword evidence="3" id="KW-0479">Metal-binding</keyword>
<dbReference type="PANTHER" id="PTHR11685">
    <property type="entry name" value="RBR FAMILY RING FINGER AND IBR DOMAIN-CONTAINING"/>
    <property type="match status" value="1"/>
</dbReference>
<sequence length="193" mass="21872">MVEEGILVQGDGSYHIYIREQMTGNHVYERAMETVVSEISIHMPASCHICFDDDFKAEQMFSCVKRHIEARLLEGRVPRCPDYQCESKLTFRSCANLLTPKLKAMCSALMSVTELSISTQEAEVRRCCVKCSEPFCINCKVPWHSDLSCGDYKRLGVDIRFVTHVVPNGSEEVALTEQTCIHAILLSYLLLPF</sequence>
<evidence type="ECO:0000256" key="2">
    <source>
        <dbReference type="ARBA" id="ARBA00004906"/>
    </source>
</evidence>
<dbReference type="HOGENOM" id="CLU_1423332_0_0_1"/>
<evidence type="ECO:0000256" key="6">
    <source>
        <dbReference type="ARBA" id="ARBA00022833"/>
    </source>
</evidence>
<dbReference type="AlphaFoldDB" id="D7LM81"/>
<evidence type="ECO:0000256" key="3">
    <source>
        <dbReference type="ARBA" id="ARBA00022723"/>
    </source>
</evidence>
<dbReference type="Proteomes" id="UP000008694">
    <property type="component" value="Unassembled WGS sequence"/>
</dbReference>
<keyword evidence="6" id="KW-0862">Zinc</keyword>
<dbReference type="InterPro" id="IPR031127">
    <property type="entry name" value="E3_UB_ligase_RBR"/>
</dbReference>
<comment type="cofactor">
    <cofactor evidence="1">
        <name>Zn(2+)</name>
        <dbReference type="ChEBI" id="CHEBI:29105"/>
    </cofactor>
</comment>
<dbReference type="GO" id="GO:0008270">
    <property type="term" value="F:zinc ion binding"/>
    <property type="evidence" value="ECO:0007669"/>
    <property type="project" value="UniProtKB-KW"/>
</dbReference>
<keyword evidence="9" id="KW-1185">Reference proteome</keyword>
<proteinExistence type="predicted"/>
<organism evidence="9">
    <name type="scientific">Arabidopsis lyrata subsp. lyrata</name>
    <name type="common">Lyre-leaved rock-cress</name>
    <dbReference type="NCBI Taxonomy" id="81972"/>
    <lineage>
        <taxon>Eukaryota</taxon>
        <taxon>Viridiplantae</taxon>
        <taxon>Streptophyta</taxon>
        <taxon>Embryophyta</taxon>
        <taxon>Tracheophyta</taxon>
        <taxon>Spermatophyta</taxon>
        <taxon>Magnoliopsida</taxon>
        <taxon>eudicotyledons</taxon>
        <taxon>Gunneridae</taxon>
        <taxon>Pentapetalae</taxon>
        <taxon>rosids</taxon>
        <taxon>malvids</taxon>
        <taxon>Brassicales</taxon>
        <taxon>Brassicaceae</taxon>
        <taxon>Camelineae</taxon>
        <taxon>Arabidopsis</taxon>
    </lineage>
</organism>